<comment type="function">
    <text evidence="3">Promotes cell proliferation.</text>
</comment>
<comment type="subcellular location">
    <subcellularLocation>
        <location evidence="1">Cytoplasm</location>
    </subcellularLocation>
</comment>
<evidence type="ECO:0000256" key="6">
    <source>
        <dbReference type="SAM" id="MobiDB-lite"/>
    </source>
</evidence>
<dbReference type="HOGENOM" id="CLU_068548_1_0_1"/>
<dbReference type="InterPro" id="IPR007397">
    <property type="entry name" value="F-box-assoc_dom"/>
</dbReference>
<keyword evidence="2" id="KW-0963">Cytoplasm</keyword>
<proteinExistence type="predicted"/>
<dbReference type="GO" id="GO:0036503">
    <property type="term" value="P:ERAD pathway"/>
    <property type="evidence" value="ECO:0000318"/>
    <property type="project" value="GO_Central"/>
</dbReference>
<feature type="compositionally biased region" description="Pro residues" evidence="6">
    <location>
        <begin position="20"/>
        <end position="38"/>
    </location>
</feature>
<dbReference type="Pfam" id="PF04300">
    <property type="entry name" value="FBA"/>
    <property type="match status" value="1"/>
</dbReference>
<dbReference type="Gene3D" id="2.60.120.260">
    <property type="entry name" value="Galactose-binding domain-like"/>
    <property type="match status" value="1"/>
</dbReference>
<name>F6PZT0_ORNAN</name>
<protein>
    <recommendedName>
        <fullName evidence="4">F-box only protein 50</fullName>
    </recommendedName>
    <alternativeName>
        <fullName evidence="5">Non-specific cytotoxic cell receptor protein 1 homolog</fullName>
    </alternativeName>
</protein>
<feature type="compositionally biased region" description="Polar residues" evidence="6">
    <location>
        <begin position="254"/>
        <end position="264"/>
    </location>
</feature>
<dbReference type="FunCoup" id="F6PZT0">
    <property type="interactions" value="246"/>
</dbReference>
<dbReference type="InterPro" id="IPR008979">
    <property type="entry name" value="Galactose-bd-like_sf"/>
</dbReference>
<dbReference type="STRING" id="9258.ENSOANP00000024079"/>
<dbReference type="PANTHER" id="PTHR12125">
    <property type="entry name" value="F-BOX ONLY PROTEIN 6-LIKE PROTEIN"/>
    <property type="match status" value="1"/>
</dbReference>
<reference evidence="8 9" key="1">
    <citation type="journal article" date="2008" name="Nature">
        <title>Genome analysis of the platypus reveals unique signatures of evolution.</title>
        <authorList>
            <person name="Warren W.C."/>
            <person name="Hillier L.W."/>
            <person name="Marshall Graves J.A."/>
            <person name="Birney E."/>
            <person name="Ponting C.P."/>
            <person name="Grutzner F."/>
            <person name="Belov K."/>
            <person name="Miller W."/>
            <person name="Clarke L."/>
            <person name="Chinwalla A.T."/>
            <person name="Yang S.P."/>
            <person name="Heger A."/>
            <person name="Locke D.P."/>
            <person name="Miethke P."/>
            <person name="Waters P.D."/>
            <person name="Veyrunes F."/>
            <person name="Fulton L."/>
            <person name="Fulton B."/>
            <person name="Graves T."/>
            <person name="Wallis J."/>
            <person name="Puente X.S."/>
            <person name="Lopez-Otin C."/>
            <person name="Ordonez G.R."/>
            <person name="Eichler E.E."/>
            <person name="Chen L."/>
            <person name="Cheng Z."/>
            <person name="Deakin J.E."/>
            <person name="Alsop A."/>
            <person name="Thompson K."/>
            <person name="Kirby P."/>
            <person name="Papenfuss A.T."/>
            <person name="Wakefield M.J."/>
            <person name="Olender T."/>
            <person name="Lancet D."/>
            <person name="Huttley G.A."/>
            <person name="Smit A.F."/>
            <person name="Pask A."/>
            <person name="Temple-Smith P."/>
            <person name="Batzer M.A."/>
            <person name="Walker J.A."/>
            <person name="Konkel M.K."/>
            <person name="Harris R.S."/>
            <person name="Whittington C.M."/>
            <person name="Wong E.S."/>
            <person name="Gemmell N.J."/>
            <person name="Buschiazzo E."/>
            <person name="Vargas Jentzsch I.M."/>
            <person name="Merkel A."/>
            <person name="Schmitz J."/>
            <person name="Zemann A."/>
            <person name="Churakov G."/>
            <person name="Kriegs J.O."/>
            <person name="Brosius J."/>
            <person name="Murchison E.P."/>
            <person name="Sachidanandam R."/>
            <person name="Smith C."/>
            <person name="Hannon G.J."/>
            <person name="Tsend-Ayush E."/>
            <person name="McMillan D."/>
            <person name="Attenborough R."/>
            <person name="Rens W."/>
            <person name="Ferguson-Smith M."/>
            <person name="Lefevre C.M."/>
            <person name="Sharp J.A."/>
            <person name="Nicholas K.R."/>
            <person name="Ray D.A."/>
            <person name="Kube M."/>
            <person name="Reinhardt R."/>
            <person name="Pringle T.H."/>
            <person name="Taylor J."/>
            <person name="Jones R.C."/>
            <person name="Nixon B."/>
            <person name="Dacheux J.L."/>
            <person name="Niwa H."/>
            <person name="Sekita Y."/>
            <person name="Huang X."/>
            <person name="Stark A."/>
            <person name="Kheradpour P."/>
            <person name="Kellis M."/>
            <person name="Flicek P."/>
            <person name="Chen Y."/>
            <person name="Webber C."/>
            <person name="Hardison R."/>
            <person name="Nelson J."/>
            <person name="Hallsworth-Pepin K."/>
            <person name="Delehaunty K."/>
            <person name="Markovic C."/>
            <person name="Minx P."/>
            <person name="Feng Y."/>
            <person name="Kremitzki C."/>
            <person name="Mitreva M."/>
            <person name="Glasscock J."/>
            <person name="Wylie T."/>
            <person name="Wohldmann P."/>
            <person name="Thiru P."/>
            <person name="Nhan M.N."/>
            <person name="Pohl C.S."/>
            <person name="Smith S.M."/>
            <person name="Hou S."/>
            <person name="Nefedov M."/>
            <person name="de Jong P.J."/>
            <person name="Renfree M.B."/>
            <person name="Mardis E.R."/>
            <person name="Wilson R.K."/>
        </authorList>
    </citation>
    <scope>NUCLEOTIDE SEQUENCE [LARGE SCALE GENOMIC DNA]</scope>
    <source>
        <strain evidence="8 9">Glennie</strain>
    </source>
</reference>
<dbReference type="GO" id="GO:0031146">
    <property type="term" value="P:SCF-dependent proteasomal ubiquitin-dependent protein catabolic process"/>
    <property type="evidence" value="ECO:0000318"/>
    <property type="project" value="GO_Central"/>
</dbReference>
<evidence type="ECO:0000256" key="1">
    <source>
        <dbReference type="ARBA" id="ARBA00004496"/>
    </source>
</evidence>
<dbReference type="GO" id="GO:0005737">
    <property type="term" value="C:cytoplasm"/>
    <property type="evidence" value="ECO:0000318"/>
    <property type="project" value="GO_Central"/>
</dbReference>
<feature type="compositionally biased region" description="Basic and acidic residues" evidence="6">
    <location>
        <begin position="243"/>
        <end position="253"/>
    </location>
</feature>
<gene>
    <name evidence="8" type="primary">NCCRP1</name>
</gene>
<dbReference type="SMART" id="SM01198">
    <property type="entry name" value="FBA"/>
    <property type="match status" value="1"/>
</dbReference>
<evidence type="ECO:0000256" key="4">
    <source>
        <dbReference type="ARBA" id="ARBA00068920"/>
    </source>
</evidence>
<dbReference type="SUPFAM" id="SSF49785">
    <property type="entry name" value="Galactose-binding domain-like"/>
    <property type="match status" value="1"/>
</dbReference>
<sequence>DPQSRSGGALGEGGAEGARSPPPPERPCPAFSPAPPQIPRRRGPPRAPRPSGTARQRLLDEWGPQRDLPAPLPPPGLTWQLLYLHRPLYRNLLRSPNPEGINVYEPAPPAPRNAQAVPLSSLGNFNGWEISTEKLQANYSWTVKQQCVDLLAEGLWEELLDRYQPDITVMDWYEDSQLDASVYELHVRLLQGDRRTVVKEYNTAPRTNPRGPPGCWLQVSHVFKKYGPGVRYVHFLHKTKDHQGPDGFHRTRVTDSSVSVQLRE</sequence>
<feature type="region of interest" description="Disordered" evidence="6">
    <location>
        <begin position="1"/>
        <end position="55"/>
    </location>
</feature>
<organism evidence="8 9">
    <name type="scientific">Ornithorhynchus anatinus</name>
    <name type="common">Duckbill platypus</name>
    <dbReference type="NCBI Taxonomy" id="9258"/>
    <lineage>
        <taxon>Eukaryota</taxon>
        <taxon>Metazoa</taxon>
        <taxon>Chordata</taxon>
        <taxon>Craniata</taxon>
        <taxon>Vertebrata</taxon>
        <taxon>Euteleostomi</taxon>
        <taxon>Mammalia</taxon>
        <taxon>Monotremata</taxon>
        <taxon>Ornithorhynchidae</taxon>
        <taxon>Ornithorhynchus</taxon>
    </lineage>
</organism>
<dbReference type="PANTHER" id="PTHR12125:SF1">
    <property type="entry name" value="F-BOX ONLY PROTEIN 50"/>
    <property type="match status" value="1"/>
</dbReference>
<dbReference type="FunFam" id="2.60.120.260:FF:000086">
    <property type="entry name" value="Non-specific cytotoxic cell receptor protein 1"/>
    <property type="match status" value="1"/>
</dbReference>
<dbReference type="GeneTree" id="ENSGT00940000161313"/>
<evidence type="ECO:0000256" key="5">
    <source>
        <dbReference type="ARBA" id="ARBA00080239"/>
    </source>
</evidence>
<dbReference type="AlphaFoldDB" id="F6PZT0"/>
<reference evidence="8" key="2">
    <citation type="submission" date="2025-08" db="UniProtKB">
        <authorList>
            <consortium name="Ensembl"/>
        </authorList>
    </citation>
    <scope>IDENTIFICATION</scope>
    <source>
        <strain evidence="8">Glennie</strain>
    </source>
</reference>
<dbReference type="GO" id="GO:0005829">
    <property type="term" value="C:cytosol"/>
    <property type="evidence" value="ECO:0007669"/>
    <property type="project" value="Ensembl"/>
</dbReference>
<feature type="region of interest" description="Disordered" evidence="6">
    <location>
        <begin position="243"/>
        <end position="264"/>
    </location>
</feature>
<dbReference type="OMA" id="DGDFSGW"/>
<evidence type="ECO:0000259" key="7">
    <source>
        <dbReference type="PROSITE" id="PS51114"/>
    </source>
</evidence>
<evidence type="ECO:0000313" key="8">
    <source>
        <dbReference type="Ensembl" id="ENSOANP00000024079.2"/>
    </source>
</evidence>
<dbReference type="InParanoid" id="F6PZT0"/>
<dbReference type="GO" id="GO:0008284">
    <property type="term" value="P:positive regulation of cell population proliferation"/>
    <property type="evidence" value="ECO:0007669"/>
    <property type="project" value="Ensembl"/>
</dbReference>
<dbReference type="Bgee" id="ENSOANG00000015297">
    <property type="expression patterns" value="Expressed in adult mammalian kidney and 7 other cell types or tissues"/>
</dbReference>
<dbReference type="PROSITE" id="PS51114">
    <property type="entry name" value="FBA"/>
    <property type="match status" value="1"/>
</dbReference>
<dbReference type="GO" id="GO:0019005">
    <property type="term" value="C:SCF ubiquitin ligase complex"/>
    <property type="evidence" value="ECO:0000318"/>
    <property type="project" value="GO_Central"/>
</dbReference>
<dbReference type="InterPro" id="IPR039752">
    <property type="entry name" value="F-box_only"/>
</dbReference>
<dbReference type="Proteomes" id="UP000002279">
    <property type="component" value="Chromosome 5"/>
</dbReference>
<dbReference type="Ensembl" id="ENSOANT00000024083.2">
    <property type="protein sequence ID" value="ENSOANP00000024079.2"/>
    <property type="gene ID" value="ENSOANG00000015297.2"/>
</dbReference>
<dbReference type="eggNOG" id="KOG3248">
    <property type="taxonomic scope" value="Eukaryota"/>
</dbReference>
<keyword evidence="9" id="KW-1185">Reference proteome</keyword>
<evidence type="ECO:0000313" key="9">
    <source>
        <dbReference type="Proteomes" id="UP000002279"/>
    </source>
</evidence>
<evidence type="ECO:0000256" key="3">
    <source>
        <dbReference type="ARBA" id="ARBA00054302"/>
    </source>
</evidence>
<evidence type="ECO:0000256" key="2">
    <source>
        <dbReference type="ARBA" id="ARBA00022490"/>
    </source>
</evidence>
<reference evidence="8" key="3">
    <citation type="submission" date="2025-09" db="UniProtKB">
        <authorList>
            <consortium name="Ensembl"/>
        </authorList>
    </citation>
    <scope>IDENTIFICATION</scope>
    <source>
        <strain evidence="8">Glennie</strain>
    </source>
</reference>
<feature type="domain" description="FBA" evidence="7">
    <location>
        <begin position="82"/>
        <end position="262"/>
    </location>
</feature>
<dbReference type="GO" id="GO:0006516">
    <property type="term" value="P:glycoprotein catabolic process"/>
    <property type="evidence" value="ECO:0000318"/>
    <property type="project" value="GO_Central"/>
</dbReference>
<accession>F6PZT0</accession>